<dbReference type="SUPFAM" id="SSF64376">
    <property type="entry name" value="YlxR-like"/>
    <property type="match status" value="1"/>
</dbReference>
<dbReference type="Proteomes" id="UP000599024">
    <property type="component" value="Unassembled WGS sequence"/>
</dbReference>
<protein>
    <submittedName>
        <fullName evidence="2">YlxR family protein</fullName>
    </submittedName>
</protein>
<feature type="domain" description="YlxR" evidence="1">
    <location>
        <begin position="18"/>
        <end position="79"/>
    </location>
</feature>
<evidence type="ECO:0000313" key="3">
    <source>
        <dbReference type="Proteomes" id="UP000599024"/>
    </source>
</evidence>
<sequence>MVVSSRSLKNPEKFGPIRMCVVCRKRDSKRKMLRHVLEQGVPVPDERQQKKGRGAYSCIGGSCAQKFVSGIKRWQRALRV</sequence>
<gene>
    <name evidence="2" type="ORF">H8E79_06160</name>
</gene>
<name>A0A8J6TAF6_9BACT</name>
<dbReference type="InterPro" id="IPR037465">
    <property type="entry name" value="YlxR"/>
</dbReference>
<dbReference type="PANTHER" id="PTHR34215:SF1">
    <property type="entry name" value="YLXR DOMAIN-CONTAINING PROTEIN"/>
    <property type="match status" value="1"/>
</dbReference>
<dbReference type="PANTHER" id="PTHR34215">
    <property type="entry name" value="BLL0784 PROTEIN"/>
    <property type="match status" value="1"/>
</dbReference>
<evidence type="ECO:0000313" key="2">
    <source>
        <dbReference type="EMBL" id="MBC8208733.1"/>
    </source>
</evidence>
<dbReference type="InterPro" id="IPR035931">
    <property type="entry name" value="YlxR-like_sf"/>
</dbReference>
<evidence type="ECO:0000259" key="1">
    <source>
        <dbReference type="Pfam" id="PF04296"/>
    </source>
</evidence>
<dbReference type="InterPro" id="IPR007393">
    <property type="entry name" value="YlxR_dom"/>
</dbReference>
<dbReference type="Pfam" id="PF04296">
    <property type="entry name" value="YlxR"/>
    <property type="match status" value="1"/>
</dbReference>
<reference evidence="2 3" key="1">
    <citation type="submission" date="2020-08" db="EMBL/GenBank/DDBJ databases">
        <title>Bridging the membrane lipid divide: bacteria of the FCB group superphylum have the potential to synthesize archaeal ether lipids.</title>
        <authorList>
            <person name="Villanueva L."/>
            <person name="Von Meijenfeldt F.A.B."/>
            <person name="Westbye A.B."/>
            <person name="Yadav S."/>
            <person name="Hopmans E.C."/>
            <person name="Dutilh B.E."/>
            <person name="Sinninghe Damste J.S."/>
        </authorList>
    </citation>
    <scope>NUCLEOTIDE SEQUENCE [LARGE SCALE GENOMIC DNA]</scope>
    <source>
        <strain evidence="2">NIOZ-UU81</strain>
    </source>
</reference>
<organism evidence="2 3">
    <name type="scientific">Candidatus Desulfatifera sulfidica</name>
    <dbReference type="NCBI Taxonomy" id="2841691"/>
    <lineage>
        <taxon>Bacteria</taxon>
        <taxon>Pseudomonadati</taxon>
        <taxon>Thermodesulfobacteriota</taxon>
        <taxon>Desulfobulbia</taxon>
        <taxon>Desulfobulbales</taxon>
        <taxon>Desulfobulbaceae</taxon>
        <taxon>Candidatus Desulfatifera</taxon>
    </lineage>
</organism>
<dbReference type="AlphaFoldDB" id="A0A8J6TAF6"/>
<comment type="caution">
    <text evidence="2">The sequence shown here is derived from an EMBL/GenBank/DDBJ whole genome shotgun (WGS) entry which is preliminary data.</text>
</comment>
<proteinExistence type="predicted"/>
<dbReference type="Gene3D" id="3.30.1230.10">
    <property type="entry name" value="YlxR-like"/>
    <property type="match status" value="1"/>
</dbReference>
<accession>A0A8J6TAF6</accession>
<dbReference type="EMBL" id="JACNLK010000051">
    <property type="protein sequence ID" value="MBC8208733.1"/>
    <property type="molecule type" value="Genomic_DNA"/>
</dbReference>